<dbReference type="GO" id="GO:0022857">
    <property type="term" value="F:transmembrane transporter activity"/>
    <property type="evidence" value="ECO:0007669"/>
    <property type="project" value="TreeGrafter"/>
</dbReference>
<evidence type="ECO:0000259" key="8">
    <source>
        <dbReference type="Pfam" id="PF02687"/>
    </source>
</evidence>
<dbReference type="RefSeq" id="WP_126673273.1">
    <property type="nucleotide sequence ID" value="NZ_RYZR01000005.1"/>
</dbReference>
<comment type="similarity">
    <text evidence="6">Belongs to the ABC-4 integral membrane protein family.</text>
</comment>
<evidence type="ECO:0000256" key="4">
    <source>
        <dbReference type="ARBA" id="ARBA00022989"/>
    </source>
</evidence>
<evidence type="ECO:0000256" key="2">
    <source>
        <dbReference type="ARBA" id="ARBA00022475"/>
    </source>
</evidence>
<keyword evidence="3 7" id="KW-0812">Transmembrane</keyword>
<evidence type="ECO:0000256" key="7">
    <source>
        <dbReference type="SAM" id="Phobius"/>
    </source>
</evidence>
<reference evidence="9 10" key="1">
    <citation type="submission" date="2018-12" db="EMBL/GenBank/DDBJ databases">
        <title>Dyella dinghuensis sp. nov. DHOA06 and Dyella choica sp. nov. 4M-K27, isolated from forest soil.</title>
        <authorList>
            <person name="Qiu L.-H."/>
            <person name="Gao Z.-H."/>
        </authorList>
    </citation>
    <scope>NUCLEOTIDE SEQUENCE [LARGE SCALE GENOMIC DNA]</scope>
    <source>
        <strain evidence="9 10">DHOA06</strain>
    </source>
</reference>
<evidence type="ECO:0000313" key="10">
    <source>
        <dbReference type="Proteomes" id="UP000267077"/>
    </source>
</evidence>
<dbReference type="Pfam" id="PF02687">
    <property type="entry name" value="FtsX"/>
    <property type="match status" value="1"/>
</dbReference>
<comment type="subcellular location">
    <subcellularLocation>
        <location evidence="1">Cell membrane</location>
        <topology evidence="1">Multi-pass membrane protein</topology>
    </subcellularLocation>
</comment>
<organism evidence="9 10">
    <name type="scientific">Dyella dinghuensis</name>
    <dbReference type="NCBI Taxonomy" id="1920169"/>
    <lineage>
        <taxon>Bacteria</taxon>
        <taxon>Pseudomonadati</taxon>
        <taxon>Pseudomonadota</taxon>
        <taxon>Gammaproteobacteria</taxon>
        <taxon>Lysobacterales</taxon>
        <taxon>Rhodanobacteraceae</taxon>
        <taxon>Dyella</taxon>
    </lineage>
</organism>
<evidence type="ECO:0000256" key="5">
    <source>
        <dbReference type="ARBA" id="ARBA00023136"/>
    </source>
</evidence>
<keyword evidence="5 7" id="KW-0472">Membrane</keyword>
<dbReference type="AlphaFoldDB" id="A0A432LSR2"/>
<feature type="transmembrane region" description="Helical" evidence="7">
    <location>
        <begin position="278"/>
        <end position="306"/>
    </location>
</feature>
<dbReference type="InterPro" id="IPR003838">
    <property type="entry name" value="ABC3_permease_C"/>
</dbReference>
<proteinExistence type="inferred from homology"/>
<accession>A0A432LSR2</accession>
<protein>
    <submittedName>
        <fullName evidence="9">FtsX-like permease family protein</fullName>
    </submittedName>
</protein>
<dbReference type="InterPro" id="IPR050250">
    <property type="entry name" value="Macrolide_Exporter_MacB"/>
</dbReference>
<dbReference type="PANTHER" id="PTHR30572">
    <property type="entry name" value="MEMBRANE COMPONENT OF TRANSPORTER-RELATED"/>
    <property type="match status" value="1"/>
</dbReference>
<feature type="transmembrane region" description="Helical" evidence="7">
    <location>
        <begin position="368"/>
        <end position="387"/>
    </location>
</feature>
<evidence type="ECO:0000256" key="3">
    <source>
        <dbReference type="ARBA" id="ARBA00022692"/>
    </source>
</evidence>
<feature type="domain" description="ABC3 transporter permease C-terminal" evidence="8">
    <location>
        <begin position="286"/>
        <end position="396"/>
    </location>
</feature>
<evidence type="ECO:0000313" key="9">
    <source>
        <dbReference type="EMBL" id="RUL63992.1"/>
    </source>
</evidence>
<keyword evidence="10" id="KW-1185">Reference proteome</keyword>
<keyword evidence="4 7" id="KW-1133">Transmembrane helix</keyword>
<dbReference type="OrthoDB" id="9770036at2"/>
<evidence type="ECO:0000256" key="6">
    <source>
        <dbReference type="ARBA" id="ARBA00038076"/>
    </source>
</evidence>
<name>A0A432LSR2_9GAMM</name>
<dbReference type="GO" id="GO:0005886">
    <property type="term" value="C:plasma membrane"/>
    <property type="evidence" value="ECO:0007669"/>
    <property type="project" value="UniProtKB-SubCell"/>
</dbReference>
<gene>
    <name evidence="9" type="ORF">EKH79_07965</name>
</gene>
<keyword evidence="2" id="KW-1003">Cell membrane</keyword>
<dbReference type="Proteomes" id="UP000267077">
    <property type="component" value="Unassembled WGS sequence"/>
</dbReference>
<sequence length="404" mass="43514">MQIRPILAALRHHRLATLLIALEIALACAVLCNACFLIANRIGNMRIVSGVDENSLALVVVTGFEDTQGPDVNARIIAGLHGIAGVQSVSVINTVPFGQQVDSAGINKDRAGQIQGGQIDFYQGGPGTVQALGMKLVEGVWPQAADYLPLHDYFADDSSTVISKALAAHLWPGADPLGKEFWCDRFHFRVIGVVDHLAIAQPGSRGTNTAEWSAFVPTMPGRFLNGTYLVRADPSDIPRIVRDAPAVIAKVAPDVVFDHANSNTVSDLRHNYFERDRAMVGMLLGVILALMLVTALGIVGLASFWVQQRRRQIGIRRAVGATRGDILRYFLTENFLIVTGGILLGIVFALALNLVLVTQYEVPRLPLYYLPVAAVVLWTLGQLAVLAPALRAAAVPPVVATRTV</sequence>
<evidence type="ECO:0000256" key="1">
    <source>
        <dbReference type="ARBA" id="ARBA00004651"/>
    </source>
</evidence>
<dbReference type="EMBL" id="RYZR01000005">
    <property type="protein sequence ID" value="RUL63992.1"/>
    <property type="molecule type" value="Genomic_DNA"/>
</dbReference>
<comment type="caution">
    <text evidence="9">The sequence shown here is derived from an EMBL/GenBank/DDBJ whole genome shotgun (WGS) entry which is preliminary data.</text>
</comment>
<feature type="transmembrane region" description="Helical" evidence="7">
    <location>
        <begin position="335"/>
        <end position="356"/>
    </location>
</feature>
<dbReference type="PANTHER" id="PTHR30572:SF4">
    <property type="entry name" value="ABC TRANSPORTER PERMEASE YTRF"/>
    <property type="match status" value="1"/>
</dbReference>